<reference evidence="1 2" key="1">
    <citation type="submission" date="2019-08" db="EMBL/GenBank/DDBJ databases">
        <title>Whole genome of Aphis craccivora.</title>
        <authorList>
            <person name="Voronova N.V."/>
            <person name="Shulinski R.S."/>
            <person name="Bandarenka Y.V."/>
            <person name="Zhorov D.G."/>
            <person name="Warner D."/>
        </authorList>
    </citation>
    <scope>NUCLEOTIDE SEQUENCE [LARGE SCALE GENOMIC DNA]</scope>
    <source>
        <strain evidence="1">180601</strain>
        <tissue evidence="1">Whole Body</tissue>
    </source>
</reference>
<comment type="caution">
    <text evidence="1">The sequence shown here is derived from an EMBL/GenBank/DDBJ whole genome shotgun (WGS) entry which is preliminary data.</text>
</comment>
<dbReference type="Proteomes" id="UP000478052">
    <property type="component" value="Unassembled WGS sequence"/>
</dbReference>
<dbReference type="OrthoDB" id="6625366at2759"/>
<proteinExistence type="predicted"/>
<dbReference type="AlphaFoldDB" id="A0A6G0ZNU9"/>
<organism evidence="1 2">
    <name type="scientific">Aphis craccivora</name>
    <name type="common">Cowpea aphid</name>
    <dbReference type="NCBI Taxonomy" id="307492"/>
    <lineage>
        <taxon>Eukaryota</taxon>
        <taxon>Metazoa</taxon>
        <taxon>Ecdysozoa</taxon>
        <taxon>Arthropoda</taxon>
        <taxon>Hexapoda</taxon>
        <taxon>Insecta</taxon>
        <taxon>Pterygota</taxon>
        <taxon>Neoptera</taxon>
        <taxon>Paraneoptera</taxon>
        <taxon>Hemiptera</taxon>
        <taxon>Sternorrhyncha</taxon>
        <taxon>Aphidomorpha</taxon>
        <taxon>Aphidoidea</taxon>
        <taxon>Aphididae</taxon>
        <taxon>Aphidini</taxon>
        <taxon>Aphis</taxon>
        <taxon>Aphis</taxon>
    </lineage>
</organism>
<keyword evidence="2" id="KW-1185">Reference proteome</keyword>
<sequence>MDVESTFSAYKNIPSNNIVSFTTENLEKYMIINSFF</sequence>
<evidence type="ECO:0000313" key="2">
    <source>
        <dbReference type="Proteomes" id="UP000478052"/>
    </source>
</evidence>
<protein>
    <submittedName>
        <fullName evidence="1">Dimer Tnp hAT domain-containing protein</fullName>
    </submittedName>
</protein>
<dbReference type="EMBL" id="VUJU01000092">
    <property type="protein sequence ID" value="KAF0773149.1"/>
    <property type="molecule type" value="Genomic_DNA"/>
</dbReference>
<accession>A0A6G0ZNU9</accession>
<evidence type="ECO:0000313" key="1">
    <source>
        <dbReference type="EMBL" id="KAF0773149.1"/>
    </source>
</evidence>
<gene>
    <name evidence="1" type="ORF">FWK35_00000842</name>
</gene>
<name>A0A6G0ZNU9_APHCR</name>